<keyword evidence="3" id="KW-0862">Zinc</keyword>
<dbReference type="Pfam" id="PF00172">
    <property type="entry name" value="Zn_clus"/>
    <property type="match status" value="1"/>
</dbReference>
<organism evidence="11 12">
    <name type="scientific">Septoria linicola</name>
    <dbReference type="NCBI Taxonomy" id="215465"/>
    <lineage>
        <taxon>Eukaryota</taxon>
        <taxon>Fungi</taxon>
        <taxon>Dikarya</taxon>
        <taxon>Ascomycota</taxon>
        <taxon>Pezizomycotina</taxon>
        <taxon>Dothideomycetes</taxon>
        <taxon>Dothideomycetidae</taxon>
        <taxon>Mycosphaerellales</taxon>
        <taxon>Mycosphaerellaceae</taxon>
        <taxon>Septoria</taxon>
    </lineage>
</organism>
<keyword evidence="12" id="KW-1185">Reference proteome</keyword>
<dbReference type="PANTHER" id="PTHR46910">
    <property type="entry name" value="TRANSCRIPTION FACTOR PDR1"/>
    <property type="match status" value="1"/>
</dbReference>
<keyword evidence="8" id="KW-0175">Coiled coil</keyword>
<evidence type="ECO:0000256" key="8">
    <source>
        <dbReference type="SAM" id="Coils"/>
    </source>
</evidence>
<dbReference type="Proteomes" id="UP001056384">
    <property type="component" value="Chromosome 1"/>
</dbReference>
<feature type="compositionally biased region" description="Low complexity" evidence="9">
    <location>
        <begin position="848"/>
        <end position="861"/>
    </location>
</feature>
<feature type="coiled-coil region" evidence="8">
    <location>
        <begin position="67"/>
        <end position="101"/>
    </location>
</feature>
<comment type="subcellular location">
    <subcellularLocation>
        <location evidence="1">Nucleus</location>
    </subcellularLocation>
</comment>
<feature type="region of interest" description="Disordered" evidence="9">
    <location>
        <begin position="677"/>
        <end position="781"/>
    </location>
</feature>
<dbReference type="EMBL" id="CP099418">
    <property type="protein sequence ID" value="USW47550.1"/>
    <property type="molecule type" value="Genomic_DNA"/>
</dbReference>
<keyword evidence="7" id="KW-0539">Nucleus</keyword>
<dbReference type="OrthoDB" id="1924787at2759"/>
<proteinExistence type="predicted"/>
<evidence type="ECO:0000256" key="9">
    <source>
        <dbReference type="SAM" id="MobiDB-lite"/>
    </source>
</evidence>
<dbReference type="SMART" id="SM00066">
    <property type="entry name" value="GAL4"/>
    <property type="match status" value="1"/>
</dbReference>
<protein>
    <recommendedName>
        <fullName evidence="10">Zn(2)-C6 fungal-type domain-containing protein</fullName>
    </recommendedName>
</protein>
<name>A0A9Q9EE63_9PEZI</name>
<dbReference type="PROSITE" id="PS50048">
    <property type="entry name" value="ZN2_CY6_FUNGAL_2"/>
    <property type="match status" value="1"/>
</dbReference>
<keyword evidence="5" id="KW-0238">DNA-binding</keyword>
<feature type="region of interest" description="Disordered" evidence="9">
    <location>
        <begin position="604"/>
        <end position="664"/>
    </location>
</feature>
<evidence type="ECO:0000256" key="4">
    <source>
        <dbReference type="ARBA" id="ARBA00023015"/>
    </source>
</evidence>
<feature type="compositionally biased region" description="Polar residues" evidence="9">
    <location>
        <begin position="101"/>
        <end position="122"/>
    </location>
</feature>
<dbReference type="SUPFAM" id="SSF57701">
    <property type="entry name" value="Zn2/Cys6 DNA-binding domain"/>
    <property type="match status" value="1"/>
</dbReference>
<dbReference type="SMART" id="SM00906">
    <property type="entry name" value="Fungal_trans"/>
    <property type="match status" value="1"/>
</dbReference>
<keyword evidence="2" id="KW-0479">Metal-binding</keyword>
<accession>A0A9Q9EE63</accession>
<evidence type="ECO:0000256" key="2">
    <source>
        <dbReference type="ARBA" id="ARBA00022723"/>
    </source>
</evidence>
<feature type="compositionally biased region" description="Low complexity" evidence="9">
    <location>
        <begin position="678"/>
        <end position="693"/>
    </location>
</feature>
<feature type="region of interest" description="Disordered" evidence="9">
    <location>
        <begin position="848"/>
        <end position="867"/>
    </location>
</feature>
<dbReference type="InterPro" id="IPR007219">
    <property type="entry name" value="XnlR_reg_dom"/>
</dbReference>
<dbReference type="GO" id="GO:0005634">
    <property type="term" value="C:nucleus"/>
    <property type="evidence" value="ECO:0007669"/>
    <property type="project" value="UniProtKB-SubCell"/>
</dbReference>
<feature type="domain" description="Zn(2)-C6 fungal-type" evidence="10">
    <location>
        <begin position="23"/>
        <end position="53"/>
    </location>
</feature>
<feature type="region of interest" description="Disordered" evidence="9">
    <location>
        <begin position="101"/>
        <end position="136"/>
    </location>
</feature>
<feature type="compositionally biased region" description="Polar residues" evidence="9">
    <location>
        <begin position="758"/>
        <end position="773"/>
    </location>
</feature>
<dbReference type="FunFam" id="4.10.240.10:FF:000007">
    <property type="entry name" value="C6 transcription factor FacB"/>
    <property type="match status" value="1"/>
</dbReference>
<sequence length="926" mass="101151">MPGILPMKVIKVGLNAQSRIAQACDRCRSKKIRCDGIRPCCSQCSNVGFECKTSDKLSRRAFPRGYTESLEERVRSLEQEVRELKDLLDEKDEKIDMLSRLHSQSSHQMQLPSPRRPSTTSVEPPALTKRDSTPKDDLFQVQQSPYLLDDDGADSYFSGTSSGRTFIEAFKHRVEETGRSTQDIDVSTLLASAMPKTTEASSPATPVPSHAPARMVSDQMINIYFQEWSPLFPVLHKPTFLTLYGRYVAEPDDVTDKAEIAQLNLVFGIAALSMGTRSSPDLKSFEAQWKAALDTIIQDKTMGTLQALILAQLFCVQKGDFTRLLHYKALSTTLCTRLGLHQSQKRFALGTLTCETRKKVFWTLYTVDSFTAVLLGLPKQLKDEDVHCEMPVDADDEYVTERGFQPTLPGESTKVSSALSLFRASRILSKVLEEVFPAKSSYELSLKKLSELSDELENWSTSLPPHLRLQFAQDKPSTGTISSRSPLLSLTYHYIRSLIQRPVICASLGARSQSSMITMASSCKHMIQIVQLLDERALSFSFCLNRDEVLVLSGFGLLFQGLGLDGSSKILKDNSKMLAAVVGVLKKTSAPCAAEFQRVANSFVAPPSTQPGSTTKMPPLSRHNSDGQLSSGGASSHSSTRKQLKAIASRFTPSSSNKVQKSDAIDGRRATVHQINLHPHSQQTQSTPSLQPQMSYSPSHISRSEPARSPSNLYSRPQSTVTGNGSVRPSAPPQLKPKPHSARKKLPNLDYLSFGNEPETSTSPPSNRNTQPVKTEPGPTDWEKLLGSLDNGETNIYDACYGGPPIDALIDTPNTHLMTSSSTSAFVGGETPIAWSQDLWALCQTESNTTSGSSSNPGLTPINHTPASILSFSSADDGLSGSEDFGSGSTPQDDWTVTQASESFRGFVVPADDGLNGFGSGDWVSL</sequence>
<dbReference type="AlphaFoldDB" id="A0A9Q9EE63"/>
<keyword evidence="6" id="KW-0804">Transcription</keyword>
<dbReference type="CDD" id="cd12148">
    <property type="entry name" value="fungal_TF_MHR"/>
    <property type="match status" value="1"/>
</dbReference>
<evidence type="ECO:0000256" key="3">
    <source>
        <dbReference type="ARBA" id="ARBA00022833"/>
    </source>
</evidence>
<feature type="compositionally biased region" description="Polar residues" evidence="9">
    <location>
        <begin position="709"/>
        <end position="727"/>
    </location>
</feature>
<keyword evidence="4" id="KW-0805">Transcription regulation</keyword>
<dbReference type="InterPro" id="IPR001138">
    <property type="entry name" value="Zn2Cys6_DnaBD"/>
</dbReference>
<evidence type="ECO:0000259" key="10">
    <source>
        <dbReference type="PROSITE" id="PS50048"/>
    </source>
</evidence>
<dbReference type="CDD" id="cd15485">
    <property type="entry name" value="ZIP_Cat8"/>
    <property type="match status" value="1"/>
</dbReference>
<evidence type="ECO:0000256" key="5">
    <source>
        <dbReference type="ARBA" id="ARBA00023125"/>
    </source>
</evidence>
<dbReference type="GO" id="GO:0000981">
    <property type="term" value="F:DNA-binding transcription factor activity, RNA polymerase II-specific"/>
    <property type="evidence" value="ECO:0007669"/>
    <property type="project" value="InterPro"/>
</dbReference>
<dbReference type="InterPro" id="IPR036864">
    <property type="entry name" value="Zn2-C6_fun-type_DNA-bd_sf"/>
</dbReference>
<dbReference type="Pfam" id="PF04082">
    <property type="entry name" value="Fungal_trans"/>
    <property type="match status" value="1"/>
</dbReference>
<dbReference type="GO" id="GO:0008270">
    <property type="term" value="F:zinc ion binding"/>
    <property type="evidence" value="ECO:0007669"/>
    <property type="project" value="InterPro"/>
</dbReference>
<evidence type="ECO:0000256" key="6">
    <source>
        <dbReference type="ARBA" id="ARBA00023163"/>
    </source>
</evidence>
<evidence type="ECO:0000313" key="12">
    <source>
        <dbReference type="Proteomes" id="UP001056384"/>
    </source>
</evidence>
<dbReference type="Gene3D" id="4.10.240.10">
    <property type="entry name" value="Zn(2)-C6 fungal-type DNA-binding domain"/>
    <property type="match status" value="1"/>
</dbReference>
<dbReference type="CDD" id="cd00067">
    <property type="entry name" value="GAL4"/>
    <property type="match status" value="1"/>
</dbReference>
<dbReference type="GO" id="GO:0003677">
    <property type="term" value="F:DNA binding"/>
    <property type="evidence" value="ECO:0007669"/>
    <property type="project" value="UniProtKB-KW"/>
</dbReference>
<evidence type="ECO:0000313" key="11">
    <source>
        <dbReference type="EMBL" id="USW47550.1"/>
    </source>
</evidence>
<dbReference type="GO" id="GO:0006351">
    <property type="term" value="P:DNA-templated transcription"/>
    <property type="evidence" value="ECO:0007669"/>
    <property type="project" value="InterPro"/>
</dbReference>
<dbReference type="PANTHER" id="PTHR46910:SF12">
    <property type="entry name" value="REGULATORY PROTEIN CAT8"/>
    <property type="match status" value="1"/>
</dbReference>
<gene>
    <name evidence="11" type="ORF">Slin15195_G008690</name>
</gene>
<evidence type="ECO:0000256" key="1">
    <source>
        <dbReference type="ARBA" id="ARBA00004123"/>
    </source>
</evidence>
<feature type="compositionally biased region" description="Basic residues" evidence="9">
    <location>
        <begin position="737"/>
        <end position="746"/>
    </location>
</feature>
<dbReference type="InterPro" id="IPR050987">
    <property type="entry name" value="AtrR-like"/>
</dbReference>
<reference evidence="11" key="1">
    <citation type="submission" date="2022-06" db="EMBL/GenBank/DDBJ databases">
        <title>Complete genome sequences of two strains of the flax pathogen Septoria linicola.</title>
        <authorList>
            <person name="Lapalu N."/>
            <person name="Simon A."/>
            <person name="Demenou B."/>
            <person name="Paumier D."/>
            <person name="Guillot M.-P."/>
            <person name="Gout L."/>
            <person name="Valade R."/>
        </authorList>
    </citation>
    <scope>NUCLEOTIDE SEQUENCE</scope>
    <source>
        <strain evidence="11">SE15195</strain>
    </source>
</reference>
<dbReference type="PROSITE" id="PS00463">
    <property type="entry name" value="ZN2_CY6_FUNGAL_1"/>
    <property type="match status" value="1"/>
</dbReference>
<evidence type="ECO:0000256" key="7">
    <source>
        <dbReference type="ARBA" id="ARBA00023242"/>
    </source>
</evidence>